<dbReference type="AlphaFoldDB" id="A0A2J6WM42"/>
<evidence type="ECO:0000313" key="2">
    <source>
        <dbReference type="Proteomes" id="UP000242881"/>
    </source>
</evidence>
<gene>
    <name evidence="1" type="ORF">C0187_04185</name>
</gene>
<reference evidence="1 2" key="1">
    <citation type="submission" date="2018-01" db="EMBL/GenBank/DDBJ databases">
        <title>Metagenomic assembled genomes from two thermal pools in the Uzon Caldera, Kamchatka, Russia.</title>
        <authorList>
            <person name="Wilkins L."/>
            <person name="Ettinger C."/>
        </authorList>
    </citation>
    <scope>NUCLEOTIDE SEQUENCE [LARGE SCALE GENOMIC DNA]</scope>
    <source>
        <strain evidence="1">ZAV-05</strain>
    </source>
</reference>
<protein>
    <submittedName>
        <fullName evidence="1">Uncharacterized protein</fullName>
    </submittedName>
</protein>
<sequence>MIDGVKLQDLIKFSLDPNSIEIKEGDKVSVSIVKPLDNGMFLVNVRGRLLTANFQSLPQLSRFTAEVIKTDPVLELRLITKDEKIDENLFKIKGEVLRFDKKAVVEILDRYGVRIDPKDLISEVVKKVIRDSGIFYEHKILNAENFKDDVKYNLFQKNDMESVGQLTKLQVITILAGLEAFLPIKSDDSDMEDLELMVKKGKQMSVIIKTHFSKIGDTLIYIRDTGYGLVDCVIKSEVDISKEIGEMKIEGVRVTWKKLDKEEFEKVDPIKDAVGNIGSIGILA</sequence>
<accession>A0A2J6WM42</accession>
<name>A0A2J6WM42_9BACT</name>
<evidence type="ECO:0000313" key="1">
    <source>
        <dbReference type="EMBL" id="PMP71453.1"/>
    </source>
</evidence>
<dbReference type="EMBL" id="PNIN01000041">
    <property type="protein sequence ID" value="PMP71453.1"/>
    <property type="molecule type" value="Genomic_DNA"/>
</dbReference>
<organism evidence="1 2">
    <name type="scientific">Calditerrivibrio nitroreducens</name>
    <dbReference type="NCBI Taxonomy" id="477976"/>
    <lineage>
        <taxon>Bacteria</taxon>
        <taxon>Pseudomonadati</taxon>
        <taxon>Deferribacterota</taxon>
        <taxon>Deferribacteres</taxon>
        <taxon>Deferribacterales</taxon>
        <taxon>Calditerrivibrionaceae</taxon>
    </lineage>
</organism>
<comment type="caution">
    <text evidence="1">The sequence shown here is derived from an EMBL/GenBank/DDBJ whole genome shotgun (WGS) entry which is preliminary data.</text>
</comment>
<proteinExistence type="predicted"/>
<dbReference type="Proteomes" id="UP000242881">
    <property type="component" value="Unassembled WGS sequence"/>
</dbReference>